<name>A0A381UU06_9ZZZZ</name>
<dbReference type="InterPro" id="IPR000891">
    <property type="entry name" value="PYR_CT"/>
</dbReference>
<evidence type="ECO:0000256" key="1">
    <source>
        <dbReference type="ARBA" id="ARBA00009405"/>
    </source>
</evidence>
<accession>A0A381UU06</accession>
<evidence type="ECO:0000256" key="3">
    <source>
        <dbReference type="ARBA" id="ARBA00023239"/>
    </source>
</evidence>
<dbReference type="SUPFAM" id="SSF51569">
    <property type="entry name" value="Aldolase"/>
    <property type="match status" value="1"/>
</dbReference>
<keyword evidence="2" id="KW-0479">Metal-binding</keyword>
<organism evidence="5">
    <name type="scientific">marine metagenome</name>
    <dbReference type="NCBI Taxonomy" id="408172"/>
    <lineage>
        <taxon>unclassified sequences</taxon>
        <taxon>metagenomes</taxon>
        <taxon>ecological metagenomes</taxon>
    </lineage>
</organism>
<dbReference type="GO" id="GO:0046951">
    <property type="term" value="P:ketone body biosynthetic process"/>
    <property type="evidence" value="ECO:0007669"/>
    <property type="project" value="TreeGrafter"/>
</dbReference>
<evidence type="ECO:0000259" key="4">
    <source>
        <dbReference type="PROSITE" id="PS50991"/>
    </source>
</evidence>
<protein>
    <recommendedName>
        <fullName evidence="4">Pyruvate carboxyltransferase domain-containing protein</fullName>
    </recommendedName>
</protein>
<proteinExistence type="inferred from homology"/>
<dbReference type="PROSITE" id="PS50991">
    <property type="entry name" value="PYR_CT"/>
    <property type="match status" value="1"/>
</dbReference>
<dbReference type="GO" id="GO:0046872">
    <property type="term" value="F:metal ion binding"/>
    <property type="evidence" value="ECO:0007669"/>
    <property type="project" value="UniProtKB-KW"/>
</dbReference>
<dbReference type="GO" id="GO:0004419">
    <property type="term" value="F:hydroxymethylglutaryl-CoA lyase activity"/>
    <property type="evidence" value="ECO:0007669"/>
    <property type="project" value="TreeGrafter"/>
</dbReference>
<dbReference type="EMBL" id="UINC01007138">
    <property type="protein sequence ID" value="SVA31626.1"/>
    <property type="molecule type" value="Genomic_DNA"/>
</dbReference>
<dbReference type="PANTHER" id="PTHR42738">
    <property type="entry name" value="HYDROXYMETHYLGLUTARYL-COA LYASE"/>
    <property type="match status" value="1"/>
</dbReference>
<comment type="similarity">
    <text evidence="1">Belongs to the HMG-CoA lyase family.</text>
</comment>
<sequence length="242" mass="26777">MSNLLPKFVNIFDDTMREGLQIESPDIAVSEKLRLLDAIGEMGSKNISIGSFAHPKWTPSMACIDELADAFVPKPGINYTAAVFNKRGFDRADGYFPKINVRGRKFGTHVELCDTFARRNYNRTQAEQIAAMDASVSSAKEAGAEAGSIAVGNPFGSNFEGPFSLETRMDLIDLMMSKWGNAGIKVDRVSFLDAMGWNMPHTVRETIATIRDKYPDVETFHMHLHNTRGATIASYYEALLLG</sequence>
<dbReference type="Gene3D" id="3.20.20.70">
    <property type="entry name" value="Aldolase class I"/>
    <property type="match status" value="1"/>
</dbReference>
<keyword evidence="3" id="KW-0456">Lyase</keyword>
<dbReference type="GO" id="GO:0006552">
    <property type="term" value="P:L-leucine catabolic process"/>
    <property type="evidence" value="ECO:0007669"/>
    <property type="project" value="TreeGrafter"/>
</dbReference>
<dbReference type="AlphaFoldDB" id="A0A381UU06"/>
<dbReference type="InterPro" id="IPR043594">
    <property type="entry name" value="HMGL"/>
</dbReference>
<dbReference type="PANTHER" id="PTHR42738:SF7">
    <property type="entry name" value="HYDROXYMETHYLGLUTARYL-COA LYASE"/>
    <property type="match status" value="1"/>
</dbReference>
<reference evidence="5" key="1">
    <citation type="submission" date="2018-05" db="EMBL/GenBank/DDBJ databases">
        <authorList>
            <person name="Lanie J.A."/>
            <person name="Ng W.-L."/>
            <person name="Kazmierczak K.M."/>
            <person name="Andrzejewski T.M."/>
            <person name="Davidsen T.M."/>
            <person name="Wayne K.J."/>
            <person name="Tettelin H."/>
            <person name="Glass J.I."/>
            <person name="Rusch D."/>
            <person name="Podicherti R."/>
            <person name="Tsui H.-C.T."/>
            <person name="Winkler M.E."/>
        </authorList>
    </citation>
    <scope>NUCLEOTIDE SEQUENCE</scope>
</reference>
<evidence type="ECO:0000256" key="2">
    <source>
        <dbReference type="ARBA" id="ARBA00022723"/>
    </source>
</evidence>
<feature type="domain" description="Pyruvate carboxyltransferase" evidence="4">
    <location>
        <begin position="9"/>
        <end position="242"/>
    </location>
</feature>
<feature type="non-terminal residue" evidence="5">
    <location>
        <position position="242"/>
    </location>
</feature>
<dbReference type="Pfam" id="PF00682">
    <property type="entry name" value="HMGL-like"/>
    <property type="match status" value="1"/>
</dbReference>
<gene>
    <name evidence="5" type="ORF">METZ01_LOCUS84480</name>
</gene>
<dbReference type="InterPro" id="IPR013785">
    <property type="entry name" value="Aldolase_TIM"/>
</dbReference>
<evidence type="ECO:0000313" key="5">
    <source>
        <dbReference type="EMBL" id="SVA31626.1"/>
    </source>
</evidence>